<protein>
    <submittedName>
        <fullName evidence="2">Uncharacterized protein LOC130498887 isoform X1</fullName>
    </submittedName>
</protein>
<reference evidence="2" key="2">
    <citation type="submission" date="2025-08" db="UniProtKB">
        <authorList>
            <consortium name="RefSeq"/>
        </authorList>
    </citation>
    <scope>IDENTIFICATION</scope>
    <source>
        <tissue evidence="2">Leaf</tissue>
    </source>
</reference>
<sequence>MKIESFPNVRSKFDLGQIKMGREGSWVNEWCDMVVSWNQNKICGDLTLLEIFGVLWRRIRIPIALAIKGNKGYDQASLFGFSLWLSMTQGQWITKSGGKLLEGPKPGLRISVPRFDNSGLIASYAKTLIERCMNPPKQVMKMILFMLPRIWGVEGRVVGTYLVLEDSSLLFI</sequence>
<dbReference type="Proteomes" id="UP000504610">
    <property type="component" value="Chromosome 2"/>
</dbReference>
<dbReference type="OrthoDB" id="1745573at2759"/>
<organism evidence="1 2">
    <name type="scientific">Raphanus sativus</name>
    <name type="common">Radish</name>
    <name type="synonym">Raphanus raphanistrum var. sativus</name>
    <dbReference type="NCBI Taxonomy" id="3726"/>
    <lineage>
        <taxon>Eukaryota</taxon>
        <taxon>Viridiplantae</taxon>
        <taxon>Streptophyta</taxon>
        <taxon>Embryophyta</taxon>
        <taxon>Tracheophyta</taxon>
        <taxon>Spermatophyta</taxon>
        <taxon>Magnoliopsida</taxon>
        <taxon>eudicotyledons</taxon>
        <taxon>Gunneridae</taxon>
        <taxon>Pentapetalae</taxon>
        <taxon>rosids</taxon>
        <taxon>malvids</taxon>
        <taxon>Brassicales</taxon>
        <taxon>Brassicaceae</taxon>
        <taxon>Brassiceae</taxon>
        <taxon>Raphanus</taxon>
    </lineage>
</organism>
<evidence type="ECO:0000313" key="1">
    <source>
        <dbReference type="Proteomes" id="UP000504610"/>
    </source>
</evidence>
<name>A0A9W3CB21_RAPSA</name>
<evidence type="ECO:0000313" key="2">
    <source>
        <dbReference type="RefSeq" id="XP_056848628.1"/>
    </source>
</evidence>
<proteinExistence type="predicted"/>
<dbReference type="GeneID" id="130498887"/>
<dbReference type="KEGG" id="rsz:130498887"/>
<accession>A0A9W3CB21</accession>
<gene>
    <name evidence="2" type="primary">LOC130498887</name>
</gene>
<keyword evidence="1" id="KW-1185">Reference proteome</keyword>
<dbReference type="RefSeq" id="XP_056848628.1">
    <property type="nucleotide sequence ID" value="XM_056992648.1"/>
</dbReference>
<reference evidence="1" key="1">
    <citation type="journal article" date="2019" name="Database">
        <title>The radish genome database (RadishGD): an integrated information resource for radish genomics.</title>
        <authorList>
            <person name="Yu H.J."/>
            <person name="Baek S."/>
            <person name="Lee Y.J."/>
            <person name="Cho A."/>
            <person name="Mun J.H."/>
        </authorList>
    </citation>
    <scope>NUCLEOTIDE SEQUENCE [LARGE SCALE GENOMIC DNA]</scope>
    <source>
        <strain evidence="1">cv. WK10039</strain>
    </source>
</reference>
<dbReference type="AlphaFoldDB" id="A0A9W3CB21"/>